<sequence>MNEVRKRYARLGIDRSSRNEVPRIYRLSSTRARAHSKYALGFRYRPTPTEPQPPPFLDGIPAEIKDLIFSNWDLEDEEDRLDLFRLAVLDRHFRNAILPYCLRSVTINLDKENFKRSLMNKGSNDGYQYMNKRLREPHSTYGTYAYDLVKLTSDLPFPASVEIVMSEDDQTLLRYLINNFKVSLQESEQSKGLTLSFSESTENKICTCTIKEDKWNIWRDEDHVDPEHCEGCRYGTTSECYMRSETFDELADMINTTPEVNAVTLSREHSNVPIASKVAGFDGQITIHTGEDIFTFEFIHDTPVEWVSRLVCPKWKD</sequence>
<gene>
    <name evidence="1" type="ORF">BU23DRAFT_569235</name>
</gene>
<organism evidence="1 2">
    <name type="scientific">Bimuria novae-zelandiae CBS 107.79</name>
    <dbReference type="NCBI Taxonomy" id="1447943"/>
    <lineage>
        <taxon>Eukaryota</taxon>
        <taxon>Fungi</taxon>
        <taxon>Dikarya</taxon>
        <taxon>Ascomycota</taxon>
        <taxon>Pezizomycotina</taxon>
        <taxon>Dothideomycetes</taxon>
        <taxon>Pleosporomycetidae</taxon>
        <taxon>Pleosporales</taxon>
        <taxon>Massarineae</taxon>
        <taxon>Didymosphaeriaceae</taxon>
        <taxon>Bimuria</taxon>
    </lineage>
</organism>
<dbReference type="AlphaFoldDB" id="A0A6A5V478"/>
<dbReference type="EMBL" id="ML976688">
    <property type="protein sequence ID" value="KAF1972233.1"/>
    <property type="molecule type" value="Genomic_DNA"/>
</dbReference>
<evidence type="ECO:0000313" key="1">
    <source>
        <dbReference type="EMBL" id="KAF1972233.1"/>
    </source>
</evidence>
<accession>A0A6A5V478</accession>
<proteinExistence type="predicted"/>
<name>A0A6A5V478_9PLEO</name>
<reference evidence="1" key="1">
    <citation type="journal article" date="2020" name="Stud. Mycol.">
        <title>101 Dothideomycetes genomes: a test case for predicting lifestyles and emergence of pathogens.</title>
        <authorList>
            <person name="Haridas S."/>
            <person name="Albert R."/>
            <person name="Binder M."/>
            <person name="Bloem J."/>
            <person name="Labutti K."/>
            <person name="Salamov A."/>
            <person name="Andreopoulos B."/>
            <person name="Baker S."/>
            <person name="Barry K."/>
            <person name="Bills G."/>
            <person name="Bluhm B."/>
            <person name="Cannon C."/>
            <person name="Castanera R."/>
            <person name="Culley D."/>
            <person name="Daum C."/>
            <person name="Ezra D."/>
            <person name="Gonzalez J."/>
            <person name="Henrissat B."/>
            <person name="Kuo A."/>
            <person name="Liang C."/>
            <person name="Lipzen A."/>
            <person name="Lutzoni F."/>
            <person name="Magnuson J."/>
            <person name="Mondo S."/>
            <person name="Nolan M."/>
            <person name="Ohm R."/>
            <person name="Pangilinan J."/>
            <person name="Park H.-J."/>
            <person name="Ramirez L."/>
            <person name="Alfaro M."/>
            <person name="Sun H."/>
            <person name="Tritt A."/>
            <person name="Yoshinaga Y."/>
            <person name="Zwiers L.-H."/>
            <person name="Turgeon B."/>
            <person name="Goodwin S."/>
            <person name="Spatafora J."/>
            <person name="Crous P."/>
            <person name="Grigoriev I."/>
        </authorList>
    </citation>
    <scope>NUCLEOTIDE SEQUENCE</scope>
    <source>
        <strain evidence="1">CBS 107.79</strain>
    </source>
</reference>
<keyword evidence="2" id="KW-1185">Reference proteome</keyword>
<evidence type="ECO:0000313" key="2">
    <source>
        <dbReference type="Proteomes" id="UP000800036"/>
    </source>
</evidence>
<dbReference type="Proteomes" id="UP000800036">
    <property type="component" value="Unassembled WGS sequence"/>
</dbReference>
<protein>
    <submittedName>
        <fullName evidence="1">Uncharacterized protein</fullName>
    </submittedName>
</protein>